<feature type="compositionally biased region" description="Polar residues" evidence="3">
    <location>
        <begin position="1"/>
        <end position="10"/>
    </location>
</feature>
<dbReference type="EMBL" id="LFMY01000006">
    <property type="protein sequence ID" value="OKL60100.1"/>
    <property type="molecule type" value="Genomic_DNA"/>
</dbReference>
<keyword evidence="5" id="KW-1185">Reference proteome</keyword>
<evidence type="ECO:0000313" key="5">
    <source>
        <dbReference type="Proteomes" id="UP000214365"/>
    </source>
</evidence>
<feature type="compositionally biased region" description="Polar residues" evidence="3">
    <location>
        <begin position="509"/>
        <end position="528"/>
    </location>
</feature>
<dbReference type="AlphaFoldDB" id="A0A225AH78"/>
<dbReference type="GeneID" id="31004248"/>
<feature type="region of interest" description="Disordered" evidence="3">
    <location>
        <begin position="394"/>
        <end position="421"/>
    </location>
</feature>
<dbReference type="InterPro" id="IPR013933">
    <property type="entry name" value="CRC_Rsc7/Swp82"/>
</dbReference>
<feature type="region of interest" description="Disordered" evidence="3">
    <location>
        <begin position="1"/>
        <end position="155"/>
    </location>
</feature>
<keyword evidence="1" id="KW-0805">Transcription regulation</keyword>
<dbReference type="GO" id="GO:0016586">
    <property type="term" value="C:RSC-type complex"/>
    <property type="evidence" value="ECO:0007669"/>
    <property type="project" value="TreeGrafter"/>
</dbReference>
<evidence type="ECO:0000256" key="1">
    <source>
        <dbReference type="ARBA" id="ARBA00023015"/>
    </source>
</evidence>
<dbReference type="PANTHER" id="PTHR22597:SF5">
    <property type="entry name" value="LOCALIZATION PROTEIN, PUTATIVE (AFU_ORTHOLOGUE AFUA_1G10600)-RELATED"/>
    <property type="match status" value="1"/>
</dbReference>
<feature type="compositionally biased region" description="Low complexity" evidence="3">
    <location>
        <begin position="705"/>
        <end position="724"/>
    </location>
</feature>
<dbReference type="PANTHER" id="PTHR22597">
    <property type="entry name" value="POLYCOMB GROUP PROTEIN"/>
    <property type="match status" value="1"/>
</dbReference>
<feature type="compositionally biased region" description="Polar residues" evidence="3">
    <location>
        <begin position="551"/>
        <end position="563"/>
    </location>
</feature>
<feature type="compositionally biased region" description="Low complexity" evidence="3">
    <location>
        <begin position="593"/>
        <end position="609"/>
    </location>
</feature>
<dbReference type="STRING" id="1441469.A0A225AH78"/>
<dbReference type="GO" id="GO:0031490">
    <property type="term" value="F:chromatin DNA binding"/>
    <property type="evidence" value="ECO:0007669"/>
    <property type="project" value="TreeGrafter"/>
</dbReference>
<gene>
    <name evidence="4" type="ORF">UA08_04493</name>
</gene>
<reference evidence="4 5" key="1">
    <citation type="submission" date="2015-06" db="EMBL/GenBank/DDBJ databases">
        <title>Talaromyces atroroseus IBT 11181 draft genome.</title>
        <authorList>
            <person name="Rasmussen K.B."/>
            <person name="Rasmussen S."/>
            <person name="Petersen B."/>
            <person name="Sicheritz-Ponten T."/>
            <person name="Mortensen U.H."/>
            <person name="Thrane U."/>
        </authorList>
    </citation>
    <scope>NUCLEOTIDE SEQUENCE [LARGE SCALE GENOMIC DNA]</scope>
    <source>
        <strain evidence="4 5">IBT 11181</strain>
    </source>
</reference>
<protein>
    <recommendedName>
        <fullName evidence="6">Chromatin structure-remodeling complex subunit rsc7</fullName>
    </recommendedName>
</protein>
<feature type="compositionally biased region" description="Basic and acidic residues" evidence="3">
    <location>
        <begin position="65"/>
        <end position="79"/>
    </location>
</feature>
<dbReference type="OrthoDB" id="5598844at2759"/>
<evidence type="ECO:0000256" key="2">
    <source>
        <dbReference type="ARBA" id="ARBA00023163"/>
    </source>
</evidence>
<evidence type="ECO:0000256" key="3">
    <source>
        <dbReference type="SAM" id="MobiDB-lite"/>
    </source>
</evidence>
<feature type="region of interest" description="Disordered" evidence="3">
    <location>
        <begin position="694"/>
        <end position="724"/>
    </location>
</feature>
<proteinExistence type="predicted"/>
<keyword evidence="2" id="KW-0804">Transcription</keyword>
<feature type="compositionally biased region" description="Low complexity" evidence="3">
    <location>
        <begin position="91"/>
        <end position="110"/>
    </location>
</feature>
<feature type="compositionally biased region" description="Polar residues" evidence="3">
    <location>
        <begin position="611"/>
        <end position="627"/>
    </location>
</feature>
<evidence type="ECO:0000313" key="4">
    <source>
        <dbReference type="EMBL" id="OKL60100.1"/>
    </source>
</evidence>
<accession>A0A225AH78</accession>
<dbReference type="Pfam" id="PF08624">
    <property type="entry name" value="CRC_subunit"/>
    <property type="match status" value="1"/>
</dbReference>
<feature type="compositionally biased region" description="Pro residues" evidence="3">
    <location>
        <begin position="127"/>
        <end position="143"/>
    </location>
</feature>
<organism evidence="4 5">
    <name type="scientific">Talaromyces atroroseus</name>
    <dbReference type="NCBI Taxonomy" id="1441469"/>
    <lineage>
        <taxon>Eukaryota</taxon>
        <taxon>Fungi</taxon>
        <taxon>Dikarya</taxon>
        <taxon>Ascomycota</taxon>
        <taxon>Pezizomycotina</taxon>
        <taxon>Eurotiomycetes</taxon>
        <taxon>Eurotiomycetidae</taxon>
        <taxon>Eurotiales</taxon>
        <taxon>Trichocomaceae</taxon>
        <taxon>Talaromyces</taxon>
        <taxon>Talaromyces sect. Trachyspermi</taxon>
    </lineage>
</organism>
<feature type="region of interest" description="Disordered" evidence="3">
    <location>
        <begin position="505"/>
        <end position="644"/>
    </location>
</feature>
<dbReference type="RefSeq" id="XP_020120221.1">
    <property type="nucleotide sequence ID" value="XM_020267148.1"/>
</dbReference>
<comment type="caution">
    <text evidence="4">The sequence shown here is derived from an EMBL/GenBank/DDBJ whole genome shotgun (WGS) entry which is preliminary data.</text>
</comment>
<feature type="compositionally biased region" description="Low complexity" evidence="3">
    <location>
        <begin position="24"/>
        <end position="46"/>
    </location>
</feature>
<sequence>MYSASHQVSAPINGEIIDGSGTINPAALSSTASLAAPNNAPSNTSPRGIKRSRSPDQYGDAGADGGEHDDPGVHPDEHGRRKRGRPPKTSRPPQTTTTTNTSNTRYVTPTHQNPPTVAGAIQTPQLQPQPLPNQTPISPPQHSPPSKTTPTKSLVKALPTVRDHTTDTLNEGRDEYLPKEWDDAGEKKVDLQGYLQDGREYRCRTFRVPGRANKLFMLATECARVLGYRDSYLLFNKNRSLYKIIASQIEKDDLIQQDILPYSYRSRQIAIVTARSMFRQFGSRVIVNGRRVRDDYWESKARKQGFTEEDLAGEKRPGAAKARDAAAAAEAAANAGVLPGLGQSDVVYSNTIEGMPHLPPGINSHQGVSLAPLPMIHLAPSTDDPRLREYSSMPRQRQEMTGQPYQDRSQPSTAAEIRNQATQTAEFSKILNSQRAFRQKGLEDFYATPREVPTSSPSHADVVAAPVSQPLQSPHMTSSGAIMNPASQQHRNILTGQPQTQMMTAPTQSMYSQQTQPAPHIATQSPLSSGMHGMRPDVLHSRTANPAALSSAASQTTPYGYQTQSQPMWGQPPPQPQHALSASPHMGMPQYAGQLPQQSPSPHPGSGQQAHHPSQSPHNQVRPTQAMPQGIPMHPQVGQPGMASMGYQGGGVAYSNVTNPRAMYAPTQPPGQQQYVPTQAAGMTMAIGAGVGVPGWPSPAGGHMQSGQPQQGQSGSPLGGWSSY</sequence>
<evidence type="ECO:0008006" key="6">
    <source>
        <dbReference type="Google" id="ProtNLM"/>
    </source>
</evidence>
<dbReference type="Proteomes" id="UP000214365">
    <property type="component" value="Unassembled WGS sequence"/>
</dbReference>
<name>A0A225AH78_TALAT</name>